<dbReference type="Proteomes" id="UP001162060">
    <property type="component" value="Unassembled WGS sequence"/>
</dbReference>
<sequence>MLANSAVDDDSEDGVVNTLAKKVKEKLNFLELFVKKESDFN</sequence>
<name>A0AAV1T5I0_9STRA</name>
<evidence type="ECO:0000313" key="1">
    <source>
        <dbReference type="EMBL" id="CAK7904341.1"/>
    </source>
</evidence>
<dbReference type="AlphaFoldDB" id="A0AAV1T5I0"/>
<reference evidence="1" key="1">
    <citation type="submission" date="2024-01" db="EMBL/GenBank/DDBJ databases">
        <authorList>
            <person name="Webb A."/>
        </authorList>
    </citation>
    <scope>NUCLEOTIDE SEQUENCE</scope>
    <source>
        <strain evidence="1">Pm1</strain>
    </source>
</reference>
<gene>
    <name evidence="1" type="ORF">PM001_LOCUS2889</name>
</gene>
<comment type="caution">
    <text evidence="1">The sequence shown here is derived from an EMBL/GenBank/DDBJ whole genome shotgun (WGS) entry which is preliminary data.</text>
</comment>
<evidence type="ECO:0000313" key="2">
    <source>
        <dbReference type="Proteomes" id="UP001162060"/>
    </source>
</evidence>
<accession>A0AAV1T5I0</accession>
<proteinExistence type="predicted"/>
<dbReference type="EMBL" id="CAKLBY020000028">
    <property type="protein sequence ID" value="CAK7904341.1"/>
    <property type="molecule type" value="Genomic_DNA"/>
</dbReference>
<organism evidence="1 2">
    <name type="scientific">Peronospora matthiolae</name>
    <dbReference type="NCBI Taxonomy" id="2874970"/>
    <lineage>
        <taxon>Eukaryota</taxon>
        <taxon>Sar</taxon>
        <taxon>Stramenopiles</taxon>
        <taxon>Oomycota</taxon>
        <taxon>Peronosporomycetes</taxon>
        <taxon>Peronosporales</taxon>
        <taxon>Peronosporaceae</taxon>
        <taxon>Peronospora</taxon>
    </lineage>
</organism>
<protein>
    <submittedName>
        <fullName evidence="1">Uncharacterized protein</fullName>
    </submittedName>
</protein>